<comment type="caution">
    <text evidence="4">The sequence shown here is derived from an EMBL/GenBank/DDBJ whole genome shotgun (WGS) entry which is preliminary data.</text>
</comment>
<reference evidence="4 5" key="1">
    <citation type="journal article" date="2016" name="Int. J. Syst. Evol. Microbiol.">
        <title>Proposal of Mucilaginibacter phyllosphaerae sp. nov. isolated from the phyllosphere of Galium album.</title>
        <authorList>
            <person name="Aydogan E.L."/>
            <person name="Busse H.J."/>
            <person name="Moser G."/>
            <person name="Muller C."/>
            <person name="Kampfer P."/>
            <person name="Glaeser S.P."/>
        </authorList>
    </citation>
    <scope>NUCLEOTIDE SEQUENCE [LARGE SCALE GENOMIC DNA]</scope>
    <source>
        <strain evidence="4 5">PP-F2FG21</strain>
    </source>
</reference>
<evidence type="ECO:0000259" key="2">
    <source>
        <dbReference type="PROSITE" id="PS51084"/>
    </source>
</evidence>
<dbReference type="PROSITE" id="PS51084">
    <property type="entry name" value="HIT_2"/>
    <property type="match status" value="1"/>
</dbReference>
<accession>A0A4Y8A9V7</accession>
<dbReference type="Proteomes" id="UP000297248">
    <property type="component" value="Unassembled WGS sequence"/>
</dbReference>
<organism evidence="4 5">
    <name type="scientific">Mucilaginibacter phyllosphaerae</name>
    <dbReference type="NCBI Taxonomy" id="1812349"/>
    <lineage>
        <taxon>Bacteria</taxon>
        <taxon>Pseudomonadati</taxon>
        <taxon>Bacteroidota</taxon>
        <taxon>Sphingobacteriia</taxon>
        <taxon>Sphingobacteriales</taxon>
        <taxon>Sphingobacteriaceae</taxon>
        <taxon>Mucilaginibacter</taxon>
    </lineage>
</organism>
<dbReference type="EMBL" id="JACIEG010000004">
    <property type="protein sequence ID" value="MBB3969795.1"/>
    <property type="molecule type" value="Genomic_DNA"/>
</dbReference>
<evidence type="ECO:0000313" key="4">
    <source>
        <dbReference type="EMBL" id="TEW65173.1"/>
    </source>
</evidence>
<keyword evidence="6" id="KW-1185">Reference proteome</keyword>
<gene>
    <name evidence="4" type="ORF">E2R65_14765</name>
    <name evidence="3" type="ORF">GGR35_002408</name>
</gene>
<feature type="short sequence motif" description="Histidine triad motif" evidence="1">
    <location>
        <begin position="101"/>
        <end position="105"/>
    </location>
</feature>
<dbReference type="InterPro" id="IPR036265">
    <property type="entry name" value="HIT-like_sf"/>
</dbReference>
<evidence type="ECO:0000256" key="1">
    <source>
        <dbReference type="PROSITE-ProRule" id="PRU00464"/>
    </source>
</evidence>
<proteinExistence type="predicted"/>
<evidence type="ECO:0000313" key="5">
    <source>
        <dbReference type="Proteomes" id="UP000297248"/>
    </source>
</evidence>
<sequence length="217" mass="25162">MNCGFCNLDRSKNPEIWNTVLFETSNFFVVPTLGALVEGWLLIVSKEHYLCVGELDSELFEELEKLTFKVSNFLTKLYGDITIFEHGPAVPNQLVGCSVDHLHLHLAPLSFDLLGATKNIIDLEWTELVDFKQSKEYFNRSKPYVYIKNPKNEQFIATSNVFPSQTLRQAIAYEINKFEKYNWRNNLEIDHIMSTIKTIQNSPFYTECDNLELSVYD</sequence>
<keyword evidence="3" id="KW-0378">Hydrolase</keyword>
<dbReference type="SUPFAM" id="SSF54197">
    <property type="entry name" value="HIT-like"/>
    <property type="match status" value="1"/>
</dbReference>
<dbReference type="EMBL" id="SNQG01000005">
    <property type="protein sequence ID" value="TEW65173.1"/>
    <property type="molecule type" value="Genomic_DNA"/>
</dbReference>
<dbReference type="Gene3D" id="3.30.428.10">
    <property type="entry name" value="HIT-like"/>
    <property type="match status" value="1"/>
</dbReference>
<dbReference type="Pfam" id="PF11969">
    <property type="entry name" value="DcpS_C"/>
    <property type="match status" value="1"/>
</dbReference>
<evidence type="ECO:0000313" key="3">
    <source>
        <dbReference type="EMBL" id="MBB3969795.1"/>
    </source>
</evidence>
<dbReference type="AlphaFoldDB" id="A0A4Y8A9V7"/>
<dbReference type="GO" id="GO:0016787">
    <property type="term" value="F:hydrolase activity"/>
    <property type="evidence" value="ECO:0007669"/>
    <property type="project" value="UniProtKB-KW"/>
</dbReference>
<feature type="domain" description="HIT" evidence="2">
    <location>
        <begin position="4"/>
        <end position="119"/>
    </location>
</feature>
<dbReference type="RefSeq" id="WP_134337246.1">
    <property type="nucleotide sequence ID" value="NZ_BMCZ01000005.1"/>
</dbReference>
<reference evidence="4" key="2">
    <citation type="submission" date="2019-03" db="EMBL/GenBank/DDBJ databases">
        <authorList>
            <person name="Yan Y.-Q."/>
            <person name="Du Z.-J."/>
        </authorList>
    </citation>
    <scope>NUCLEOTIDE SEQUENCE</scope>
    <source>
        <strain evidence="4">PP-F2FG21</strain>
    </source>
</reference>
<dbReference type="OrthoDB" id="9769064at2"/>
<name>A0A4Y8A9V7_9SPHI</name>
<dbReference type="Proteomes" id="UP000583101">
    <property type="component" value="Unassembled WGS sequence"/>
</dbReference>
<reference evidence="3 6" key="3">
    <citation type="submission" date="2020-08" db="EMBL/GenBank/DDBJ databases">
        <title>Genomic Encyclopedia of Type Strains, Phase IV (KMG-IV): sequencing the most valuable type-strain genomes for metagenomic binning, comparative biology and taxonomic classification.</title>
        <authorList>
            <person name="Goeker M."/>
        </authorList>
    </citation>
    <scope>NUCLEOTIDE SEQUENCE [LARGE SCALE GENOMIC DNA]</scope>
    <source>
        <strain evidence="3 6">DSM 100995</strain>
    </source>
</reference>
<evidence type="ECO:0000313" key="6">
    <source>
        <dbReference type="Proteomes" id="UP000583101"/>
    </source>
</evidence>
<dbReference type="InterPro" id="IPR011146">
    <property type="entry name" value="HIT-like"/>
</dbReference>
<protein>
    <submittedName>
        <fullName evidence="3">Diadenosine tetraphosphate (Ap4A) HIT family hydrolase</fullName>
    </submittedName>
</protein>